<organism evidence="2 3">
    <name type="scientific">Candidatus Blackburnbacteria bacterium RIFCSPHIGHO2_12_FULL_41_13b</name>
    <dbReference type="NCBI Taxonomy" id="1797517"/>
    <lineage>
        <taxon>Bacteria</taxon>
        <taxon>Candidatus Blackburniibacteriota</taxon>
    </lineage>
</organism>
<dbReference type="STRING" id="1797517.A3F61_04350"/>
<feature type="transmembrane region" description="Helical" evidence="1">
    <location>
        <begin position="75"/>
        <end position="97"/>
    </location>
</feature>
<evidence type="ECO:0000313" key="2">
    <source>
        <dbReference type="EMBL" id="OGY11138.1"/>
    </source>
</evidence>
<dbReference type="EMBL" id="MHCA01000043">
    <property type="protein sequence ID" value="OGY11138.1"/>
    <property type="molecule type" value="Genomic_DNA"/>
</dbReference>
<reference evidence="2 3" key="1">
    <citation type="journal article" date="2016" name="Nat. Commun.">
        <title>Thousands of microbial genomes shed light on interconnected biogeochemical processes in an aquifer system.</title>
        <authorList>
            <person name="Anantharaman K."/>
            <person name="Brown C.T."/>
            <person name="Hug L.A."/>
            <person name="Sharon I."/>
            <person name="Castelle C.J."/>
            <person name="Probst A.J."/>
            <person name="Thomas B.C."/>
            <person name="Singh A."/>
            <person name="Wilkins M.J."/>
            <person name="Karaoz U."/>
            <person name="Brodie E.L."/>
            <person name="Williams K.H."/>
            <person name="Hubbard S.S."/>
            <person name="Banfield J.F."/>
        </authorList>
    </citation>
    <scope>NUCLEOTIDE SEQUENCE [LARGE SCALE GENOMIC DNA]</scope>
</reference>
<evidence type="ECO:0000313" key="3">
    <source>
        <dbReference type="Proteomes" id="UP000178272"/>
    </source>
</evidence>
<evidence type="ECO:0000256" key="1">
    <source>
        <dbReference type="SAM" id="Phobius"/>
    </source>
</evidence>
<proteinExistence type="predicted"/>
<dbReference type="Pfam" id="PF18895">
    <property type="entry name" value="T4SS_pilin"/>
    <property type="match status" value="1"/>
</dbReference>
<keyword evidence="1" id="KW-0812">Transmembrane</keyword>
<dbReference type="Proteomes" id="UP000178272">
    <property type="component" value="Unassembled WGS sequence"/>
</dbReference>
<comment type="caution">
    <text evidence="2">The sequence shown here is derived from an EMBL/GenBank/DDBJ whole genome shotgun (WGS) entry which is preliminary data.</text>
</comment>
<keyword evidence="1" id="KW-1133">Transmembrane helix</keyword>
<dbReference type="InterPro" id="IPR043993">
    <property type="entry name" value="T4SS_pilin"/>
</dbReference>
<dbReference type="AlphaFoldDB" id="A0A1G1V6U9"/>
<feature type="transmembrane region" description="Helical" evidence="1">
    <location>
        <begin position="31"/>
        <end position="54"/>
    </location>
</feature>
<name>A0A1G1V6U9_9BACT</name>
<protein>
    <submittedName>
        <fullName evidence="2">Uncharacterized protein</fullName>
    </submittedName>
</protein>
<sequence>MLNLTEVENRSGVPGISALGQEDLGKLINFLLPYLFGISGLILLLYLLWGGFSLMTSQGDAKGVEAAKTKITHAVIGFVIIFISYWLVQFFGMIFGVRQFQQILP</sequence>
<keyword evidence="1" id="KW-0472">Membrane</keyword>
<accession>A0A1G1V6U9</accession>
<gene>
    <name evidence="2" type="ORF">A3F61_04350</name>
</gene>